<name>A0ABN3UZS9_9PSEU</name>
<gene>
    <name evidence="1" type="ORF">GCM10010470_00310</name>
</gene>
<proteinExistence type="predicted"/>
<reference evidence="1 2" key="1">
    <citation type="journal article" date="2019" name="Int. J. Syst. Evol. Microbiol.">
        <title>The Global Catalogue of Microorganisms (GCM) 10K type strain sequencing project: providing services to taxonomists for standard genome sequencing and annotation.</title>
        <authorList>
            <consortium name="The Broad Institute Genomics Platform"/>
            <consortium name="The Broad Institute Genome Sequencing Center for Infectious Disease"/>
            <person name="Wu L."/>
            <person name="Ma J."/>
        </authorList>
    </citation>
    <scope>NUCLEOTIDE SEQUENCE [LARGE SCALE GENOMIC DNA]</scope>
    <source>
        <strain evidence="1 2">JCM 9383</strain>
    </source>
</reference>
<dbReference type="RefSeq" id="WP_344677222.1">
    <property type="nucleotide sequence ID" value="NZ_BAAAUX010000001.1"/>
</dbReference>
<protein>
    <recommendedName>
        <fullName evidence="3">Minor tail protein</fullName>
    </recommendedName>
</protein>
<dbReference type="EMBL" id="BAAAUX010000001">
    <property type="protein sequence ID" value="GAA2772746.1"/>
    <property type="molecule type" value="Genomic_DNA"/>
</dbReference>
<evidence type="ECO:0000313" key="2">
    <source>
        <dbReference type="Proteomes" id="UP001500979"/>
    </source>
</evidence>
<sequence>MLAHTPAAAAAITARERYFRPRLLIDWNRDGAFDHELSDLSRFVRTGEREHALSSTVPEEIMLVEGEAAASLPLTLAGELNGEPLAYWFAATNPDGPFFGQLPEGTPMRFDIGVWTDAGWEDFRQITGIVRDITADRDTGEVHIECLDHVELTRGPVNLAPSGILQRALQQGVKRGGLTDSAAIIDLCARAGGFTMGPPKRWAWWQGQESGTAFGPVLSVPFHGSVIPEVGTLDNDQTYQRTEEWETSANSATRARAEAYRDGPHGYLAHEASPVGVTPVYHKYWVDEQDRGVAGTMQATWVMGAWVHWPGNNVNADSAPITLQIRKNRMQIVIENSNGGVAPRLIDQAGGVGTGPYLFMVAGWNYVEARFLPNSSTQITMQMRVNSTVSAEQILTGRNAPNLTDPLSGLVTIDHTYAVSDVYVVQVAGATWFGNFSYDTAPAGTAVISAGNNRLTHTLRQTGREAWALAKEIAAAEFGCVFFDEQGRFTFWTLDDVLDRQTGVVRRFTVDDFTGLRLRSTVDSIRNVWTVTTTSGRAVSGIAYDLASDGVPLYRAASGELLPVDFVVAAGTALETFIPTGDAIIAVEPFNLPVIPENGFWDSEVPFAGRKPYTGTDYREGTTGDTEQKFISRDLARLWVWNGWDEPIGHVDPNGASRFRIQGTVVAEDAAKTWTVRNTESIALAGERVIELTGNTWQQDEWVMRVLLERLVARLGRPIPVSDTITVPGDPRVQIGDTIEVADAAGFGPRIWLQIYGIRRVFDADAGLTDTYTVEMIQPPGASKWDGTTPADRWDYGYWS</sequence>
<evidence type="ECO:0008006" key="3">
    <source>
        <dbReference type="Google" id="ProtNLM"/>
    </source>
</evidence>
<evidence type="ECO:0000313" key="1">
    <source>
        <dbReference type="EMBL" id="GAA2772746.1"/>
    </source>
</evidence>
<keyword evidence="2" id="KW-1185">Reference proteome</keyword>
<accession>A0ABN3UZS9</accession>
<dbReference type="Proteomes" id="UP001500979">
    <property type="component" value="Unassembled WGS sequence"/>
</dbReference>
<organism evidence="1 2">
    <name type="scientific">Saccharopolyspora taberi</name>
    <dbReference type="NCBI Taxonomy" id="60895"/>
    <lineage>
        <taxon>Bacteria</taxon>
        <taxon>Bacillati</taxon>
        <taxon>Actinomycetota</taxon>
        <taxon>Actinomycetes</taxon>
        <taxon>Pseudonocardiales</taxon>
        <taxon>Pseudonocardiaceae</taxon>
        <taxon>Saccharopolyspora</taxon>
    </lineage>
</organism>
<comment type="caution">
    <text evidence="1">The sequence shown here is derived from an EMBL/GenBank/DDBJ whole genome shotgun (WGS) entry which is preliminary data.</text>
</comment>